<dbReference type="GO" id="GO:0045454">
    <property type="term" value="P:cell redox homeostasis"/>
    <property type="evidence" value="ECO:0007669"/>
    <property type="project" value="TreeGrafter"/>
</dbReference>
<gene>
    <name evidence="12" type="ORF">B1B_04944</name>
</gene>
<organism evidence="12">
    <name type="scientific">mine drainage metagenome</name>
    <dbReference type="NCBI Taxonomy" id="410659"/>
    <lineage>
        <taxon>unclassified sequences</taxon>
        <taxon>metagenomes</taxon>
        <taxon>ecological metagenomes</taxon>
    </lineage>
</organism>
<dbReference type="AlphaFoldDB" id="T1BPL9"/>
<dbReference type="PANTHER" id="PTHR42801:SF4">
    <property type="entry name" value="AHPC_TSA FAMILY PROTEIN"/>
    <property type="match status" value="1"/>
</dbReference>
<evidence type="ECO:0000256" key="3">
    <source>
        <dbReference type="ARBA" id="ARBA00022559"/>
    </source>
</evidence>
<dbReference type="InterPro" id="IPR050924">
    <property type="entry name" value="Peroxiredoxin_BCP/PrxQ"/>
</dbReference>
<evidence type="ECO:0000313" key="12">
    <source>
        <dbReference type="EMBL" id="EQD70513.1"/>
    </source>
</evidence>
<dbReference type="FunFam" id="3.40.30.10:FF:000007">
    <property type="entry name" value="Thioredoxin-dependent thiol peroxidase"/>
    <property type="match status" value="1"/>
</dbReference>
<dbReference type="PIRSF" id="PIRSF000239">
    <property type="entry name" value="AHPC"/>
    <property type="match status" value="1"/>
</dbReference>
<evidence type="ECO:0000256" key="4">
    <source>
        <dbReference type="ARBA" id="ARBA00022862"/>
    </source>
</evidence>
<name>T1BPL9_9ZZZZ</name>
<dbReference type="PROSITE" id="PS51352">
    <property type="entry name" value="THIOREDOXIN_2"/>
    <property type="match status" value="1"/>
</dbReference>
<keyword evidence="4" id="KW-0049">Antioxidant</keyword>
<dbReference type="InterPro" id="IPR024706">
    <property type="entry name" value="Peroxiredoxin_AhpC-typ"/>
</dbReference>
<evidence type="ECO:0000256" key="2">
    <source>
        <dbReference type="ARBA" id="ARBA00013017"/>
    </source>
</evidence>
<dbReference type="GO" id="GO:0034599">
    <property type="term" value="P:cellular response to oxidative stress"/>
    <property type="evidence" value="ECO:0007669"/>
    <property type="project" value="TreeGrafter"/>
</dbReference>
<reference evidence="12" key="2">
    <citation type="journal article" date="2014" name="ISME J.">
        <title>Microbial stratification in low pH oxic and suboxic macroscopic growths along an acid mine drainage.</title>
        <authorList>
            <person name="Mendez-Garcia C."/>
            <person name="Mesa V."/>
            <person name="Sprenger R.R."/>
            <person name="Richter M."/>
            <person name="Diez M.S."/>
            <person name="Solano J."/>
            <person name="Bargiela R."/>
            <person name="Golyshina O.V."/>
            <person name="Manteca A."/>
            <person name="Ramos J.L."/>
            <person name="Gallego J.R."/>
            <person name="Llorente I."/>
            <person name="Martins Dos Santos V.A."/>
            <person name="Jensen O.N."/>
            <person name="Pelaez A.I."/>
            <person name="Sanchez J."/>
            <person name="Ferrer M."/>
        </authorList>
    </citation>
    <scope>NUCLEOTIDE SEQUENCE</scope>
</reference>
<evidence type="ECO:0000256" key="7">
    <source>
        <dbReference type="ARBA" id="ARBA00023284"/>
    </source>
</evidence>
<comment type="caution">
    <text evidence="12">The sequence shown here is derived from an EMBL/GenBank/DDBJ whole genome shotgun (WGS) entry which is preliminary data.</text>
</comment>
<comment type="similarity">
    <text evidence="9">Belongs to the peroxiredoxin family. BCP/PrxQ subfamily.</text>
</comment>
<dbReference type="CDD" id="cd03017">
    <property type="entry name" value="PRX_BCP"/>
    <property type="match status" value="1"/>
</dbReference>
<dbReference type="SUPFAM" id="SSF52833">
    <property type="entry name" value="Thioredoxin-like"/>
    <property type="match status" value="1"/>
</dbReference>
<dbReference type="InterPro" id="IPR000866">
    <property type="entry name" value="AhpC/TSA"/>
</dbReference>
<proteinExistence type="inferred from homology"/>
<dbReference type="InterPro" id="IPR036249">
    <property type="entry name" value="Thioredoxin-like_sf"/>
</dbReference>
<evidence type="ECO:0000256" key="6">
    <source>
        <dbReference type="ARBA" id="ARBA00023157"/>
    </source>
</evidence>
<comment type="subunit">
    <text evidence="1">Monomer.</text>
</comment>
<dbReference type="GO" id="GO:0005737">
    <property type="term" value="C:cytoplasm"/>
    <property type="evidence" value="ECO:0007669"/>
    <property type="project" value="TreeGrafter"/>
</dbReference>
<dbReference type="Pfam" id="PF00578">
    <property type="entry name" value="AhpC-TSA"/>
    <property type="match status" value="1"/>
</dbReference>
<dbReference type="EC" id="1.11.1.24" evidence="2"/>
<feature type="domain" description="Thioredoxin" evidence="11">
    <location>
        <begin position="1"/>
        <end position="154"/>
    </location>
</feature>
<evidence type="ECO:0000259" key="11">
    <source>
        <dbReference type="PROSITE" id="PS51352"/>
    </source>
</evidence>
<dbReference type="PANTHER" id="PTHR42801">
    <property type="entry name" value="THIOREDOXIN-DEPENDENT PEROXIDE REDUCTASE"/>
    <property type="match status" value="1"/>
</dbReference>
<evidence type="ECO:0000256" key="1">
    <source>
        <dbReference type="ARBA" id="ARBA00011245"/>
    </source>
</evidence>
<evidence type="ECO:0000256" key="8">
    <source>
        <dbReference type="ARBA" id="ARBA00032824"/>
    </source>
</evidence>
<accession>T1BPL9</accession>
<comment type="catalytic activity">
    <reaction evidence="10">
        <text>a hydroperoxide + [thioredoxin]-dithiol = an alcohol + [thioredoxin]-disulfide + H2O</text>
        <dbReference type="Rhea" id="RHEA:62620"/>
        <dbReference type="Rhea" id="RHEA-COMP:10698"/>
        <dbReference type="Rhea" id="RHEA-COMP:10700"/>
        <dbReference type="ChEBI" id="CHEBI:15377"/>
        <dbReference type="ChEBI" id="CHEBI:29950"/>
        <dbReference type="ChEBI" id="CHEBI:30879"/>
        <dbReference type="ChEBI" id="CHEBI:35924"/>
        <dbReference type="ChEBI" id="CHEBI:50058"/>
        <dbReference type="EC" id="1.11.1.24"/>
    </reaction>
</comment>
<evidence type="ECO:0000256" key="9">
    <source>
        <dbReference type="ARBA" id="ARBA00038489"/>
    </source>
</evidence>
<protein>
    <recommendedName>
        <fullName evidence="2">thioredoxin-dependent peroxiredoxin</fullName>
        <ecNumber evidence="2">1.11.1.24</ecNumber>
    </recommendedName>
    <alternativeName>
        <fullName evidence="8">Thioredoxin peroxidase</fullName>
    </alternativeName>
</protein>
<dbReference type="GO" id="GO:0008379">
    <property type="term" value="F:thioredoxin peroxidase activity"/>
    <property type="evidence" value="ECO:0007669"/>
    <property type="project" value="TreeGrafter"/>
</dbReference>
<keyword evidence="5" id="KW-0560">Oxidoreductase</keyword>
<keyword evidence="6" id="KW-1015">Disulfide bond</keyword>
<reference evidence="12" key="1">
    <citation type="submission" date="2013-08" db="EMBL/GenBank/DDBJ databases">
        <authorList>
            <person name="Mendez C."/>
            <person name="Richter M."/>
            <person name="Ferrer M."/>
            <person name="Sanchez J."/>
        </authorList>
    </citation>
    <scope>NUCLEOTIDE SEQUENCE</scope>
</reference>
<dbReference type="EMBL" id="AUZY01003111">
    <property type="protein sequence ID" value="EQD70513.1"/>
    <property type="molecule type" value="Genomic_DNA"/>
</dbReference>
<evidence type="ECO:0000256" key="10">
    <source>
        <dbReference type="ARBA" id="ARBA00049091"/>
    </source>
</evidence>
<dbReference type="InterPro" id="IPR013766">
    <property type="entry name" value="Thioredoxin_domain"/>
</dbReference>
<keyword evidence="7" id="KW-0676">Redox-active center</keyword>
<dbReference type="Gene3D" id="3.40.30.10">
    <property type="entry name" value="Glutaredoxin"/>
    <property type="match status" value="1"/>
</dbReference>
<keyword evidence="3" id="KW-0575">Peroxidase</keyword>
<sequence length="160" mass="18146">MTEIHSIPSFDLPATLAGRIAGPALRGHYAVIYFYPKDNTSGCTIEAVAFTALYPRFQKLGARIIGVSRDSLRSHENFTRKYAIPYPLIADEDEVLCRAFDVLREKSLYGRKYRGIDRSTFLFDRSGRLRESWRNVKARGHAESVLDRLTACIQEDATQA</sequence>
<evidence type="ECO:0000256" key="5">
    <source>
        <dbReference type="ARBA" id="ARBA00023002"/>
    </source>
</evidence>